<evidence type="ECO:0000313" key="2">
    <source>
        <dbReference type="Proteomes" id="UP000261846"/>
    </source>
</evidence>
<dbReference type="EMBL" id="MH697589">
    <property type="protein sequence ID" value="AXQ52885.1"/>
    <property type="molecule type" value="Genomic_DNA"/>
</dbReference>
<dbReference type="GeneID" id="54999095"/>
<accession>A0A385D3J9</accession>
<reference evidence="1 2" key="1">
    <citation type="submission" date="2018-07" db="EMBL/GenBank/DDBJ databases">
        <authorList>
            <person name="Bray K.S."/>
            <person name="Carr Z.A."/>
            <person name="Cox A."/>
            <person name="Croney S.M."/>
            <person name="Francisco T.J."/>
            <person name="Gragg K.N."/>
            <person name="Gress-Byrd C.M."/>
            <person name="Holcomb E.R."/>
            <person name="Justice T.A."/>
            <person name="Latham E.D."/>
            <person name="Lovell F.C."/>
            <person name="Miller H.N."/>
            <person name="Quesada C."/>
            <person name="Radey J."/>
            <person name="Robinson P.M."/>
            <person name="Scott K.N."/>
            <person name="Smith C.E."/>
            <person name="Stamey B.D."/>
            <person name="Stanley G.P."/>
            <person name="Suchonic E.A."/>
            <person name="Taylor K.N."/>
            <person name="Weindel N.A."/>
            <person name="Wiseman B.T."/>
            <person name="Eckardt M.A."/>
            <person name="Gainey M.D."/>
            <person name="Wallen J.R."/>
            <person name="Garlena R.A."/>
            <person name="Russell D.A."/>
            <person name="Pope W.H."/>
            <person name="Jacobs-Sera D."/>
            <person name="Hatfull G.F."/>
        </authorList>
    </citation>
    <scope>NUCLEOTIDE SEQUENCE [LARGE SCALE GENOMIC DNA]</scope>
</reference>
<dbReference type="Proteomes" id="UP000261846">
    <property type="component" value="Segment"/>
</dbReference>
<evidence type="ECO:0000313" key="1">
    <source>
        <dbReference type="EMBL" id="AXQ52885.1"/>
    </source>
</evidence>
<name>A0A385D3J9_9CAUD</name>
<dbReference type="RefSeq" id="YP_009808197.1">
    <property type="nucleotide sequence ID" value="NC_048038.1"/>
</dbReference>
<proteinExistence type="predicted"/>
<keyword evidence="2" id="KW-1185">Reference proteome</keyword>
<organism evidence="1 2">
    <name type="scientific">Microbacterium phage Neferthena</name>
    <dbReference type="NCBI Taxonomy" id="2301539"/>
    <lineage>
        <taxon>Viruses</taxon>
        <taxon>Duplodnaviria</taxon>
        <taxon>Heunggongvirae</taxon>
        <taxon>Uroviricota</taxon>
        <taxon>Caudoviricetes</taxon>
        <taxon>Neferthenavirus</taxon>
        <taxon>Neferthenavirus neferthena</taxon>
    </lineage>
</organism>
<gene>
    <name evidence="1" type="primary">21</name>
    <name evidence="1" type="ORF">SEA_NEFERTHENA_21</name>
</gene>
<sequence length="493" mass="53356">MSVQTIGDMTSFKWATVTSASPLAIKLDGDTDPLAMVPDSLIPALLLAAGDRVRVELTMRKVVIHGKANGAGYMRSALLPKSYLYRNAVGTTQLIFDGVLSTASYRWAVPYVPNGARTVTVQWDGDTWVIMGQTYEIKDLSSIAGEYPLTLGPNWWPYDASGNSNDWNDGRCVVLPSGITSISGLLARNGTPVDNEVIASFPAAVAPDYPVIYYVNNQDNARSVTINPDGTVRVRGSWGANTFVSLDEIKFPAKNVAQWTTVGQGGSSWGANFEDYNWNGNPCRFWKDPYGFVWFTGLTRVKVATVADNTRIINLPASCVLPSTKGEQHFRTTGGETYGGLGSTYVAGQGTLNYKPNTNGAVGQWISLTPVLYATADAYTLNNWYFFPYLSNSWVPNGAGQPSPSVTRREDGLICWVGLAALGGYGVRMATAPADCIGRETRLLDAMSNNARGRVDMFGYDRWGNSAGPPGVVYMNQGTTSSWFSLDGFGYAP</sequence>
<dbReference type="KEGG" id="vg:54999095"/>
<protein>
    <submittedName>
        <fullName evidence="1">Minor tail protein</fullName>
    </submittedName>
</protein>